<comment type="caution">
    <text evidence="2">The sequence shown here is derived from an EMBL/GenBank/DDBJ whole genome shotgun (WGS) entry which is preliminary data.</text>
</comment>
<gene>
    <name evidence="2" type="ORF">GCM10011588_28300</name>
</gene>
<evidence type="ECO:0000313" key="3">
    <source>
        <dbReference type="Proteomes" id="UP000638263"/>
    </source>
</evidence>
<feature type="compositionally biased region" description="Low complexity" evidence="1">
    <location>
        <begin position="16"/>
        <end position="27"/>
    </location>
</feature>
<sequence>MIQRITYDQSPAIGSARRPAPRRLTAAGSDLRSTSPARLPNGWRRAGSRPTLRKIYDDTGLDPRVTPTCTTRSGAEGDYAGLLSSYREALNTCTRSVHPCAPPTGTGTTDEYFLSRSPATH</sequence>
<feature type="region of interest" description="Disordered" evidence="1">
    <location>
        <begin position="1"/>
        <end position="62"/>
    </location>
</feature>
<dbReference type="Proteomes" id="UP000638263">
    <property type="component" value="Unassembled WGS sequence"/>
</dbReference>
<organism evidence="2 3">
    <name type="scientific">Nocardia jinanensis</name>
    <dbReference type="NCBI Taxonomy" id="382504"/>
    <lineage>
        <taxon>Bacteria</taxon>
        <taxon>Bacillati</taxon>
        <taxon>Actinomycetota</taxon>
        <taxon>Actinomycetes</taxon>
        <taxon>Mycobacteriales</taxon>
        <taxon>Nocardiaceae</taxon>
        <taxon>Nocardia</taxon>
    </lineage>
</organism>
<name>A0A917RK81_9NOCA</name>
<reference evidence="2" key="2">
    <citation type="submission" date="2020-09" db="EMBL/GenBank/DDBJ databases">
        <authorList>
            <person name="Sun Q."/>
            <person name="Zhou Y."/>
        </authorList>
    </citation>
    <scope>NUCLEOTIDE SEQUENCE</scope>
    <source>
        <strain evidence="2">CGMCC 4.3508</strain>
    </source>
</reference>
<evidence type="ECO:0000313" key="2">
    <source>
        <dbReference type="EMBL" id="GGL12243.1"/>
    </source>
</evidence>
<feature type="region of interest" description="Disordered" evidence="1">
    <location>
        <begin position="97"/>
        <end position="121"/>
    </location>
</feature>
<keyword evidence="3" id="KW-1185">Reference proteome</keyword>
<reference evidence="2" key="1">
    <citation type="journal article" date="2014" name="Int. J. Syst. Evol. Microbiol.">
        <title>Complete genome sequence of Corynebacterium casei LMG S-19264T (=DSM 44701T), isolated from a smear-ripened cheese.</title>
        <authorList>
            <consortium name="US DOE Joint Genome Institute (JGI-PGF)"/>
            <person name="Walter F."/>
            <person name="Albersmeier A."/>
            <person name="Kalinowski J."/>
            <person name="Ruckert C."/>
        </authorList>
    </citation>
    <scope>NUCLEOTIDE SEQUENCE</scope>
    <source>
        <strain evidence="2">CGMCC 4.3508</strain>
    </source>
</reference>
<proteinExistence type="predicted"/>
<accession>A0A917RK81</accession>
<evidence type="ECO:0000256" key="1">
    <source>
        <dbReference type="SAM" id="MobiDB-lite"/>
    </source>
</evidence>
<dbReference type="EMBL" id="BMMH01000005">
    <property type="protein sequence ID" value="GGL12243.1"/>
    <property type="molecule type" value="Genomic_DNA"/>
</dbReference>
<protein>
    <submittedName>
        <fullName evidence="2">Uncharacterized protein</fullName>
    </submittedName>
</protein>
<dbReference type="AlphaFoldDB" id="A0A917RK81"/>